<accession>A0A1G4MHG7</accession>
<reference evidence="10 11" key="1">
    <citation type="submission" date="2016-03" db="EMBL/GenBank/DDBJ databases">
        <authorList>
            <person name="Devillers H."/>
        </authorList>
    </citation>
    <scope>NUCLEOTIDE SEQUENCE [LARGE SCALE GENOMIC DNA]</scope>
    <source>
        <strain evidence="10">CBS 6772</strain>
    </source>
</reference>
<dbReference type="OrthoDB" id="509901at2759"/>
<evidence type="ECO:0000256" key="1">
    <source>
        <dbReference type="ARBA" id="ARBA00004173"/>
    </source>
</evidence>
<proteinExistence type="inferred from homology"/>
<dbReference type="InterPro" id="IPR018038">
    <property type="entry name" value="Ribosomal_uL30_CS"/>
</dbReference>
<dbReference type="InterPro" id="IPR016082">
    <property type="entry name" value="Ribosomal_uL30_ferredoxin-like"/>
</dbReference>
<dbReference type="InterPro" id="IPR005996">
    <property type="entry name" value="Ribosomal_uL30_bac-type"/>
</dbReference>
<evidence type="ECO:0000256" key="8">
    <source>
        <dbReference type="RuleBase" id="RU003734"/>
    </source>
</evidence>
<protein>
    <recommendedName>
        <fullName evidence="6">Large ribosomal subunit protein uL30m</fullName>
    </recommendedName>
</protein>
<dbReference type="FunFam" id="3.30.1390.20:FF:000010">
    <property type="entry name" value="Large subunit ribosomal protein L30"/>
    <property type="match status" value="1"/>
</dbReference>
<dbReference type="EMBL" id="LT598486">
    <property type="protein sequence ID" value="SCW03281.1"/>
    <property type="molecule type" value="Genomic_DNA"/>
</dbReference>
<name>A0A1G4MHG7_LACFM</name>
<dbReference type="PROSITE" id="PS00634">
    <property type="entry name" value="RIBOSOMAL_L30"/>
    <property type="match status" value="1"/>
</dbReference>
<feature type="domain" description="Large ribosomal subunit protein uL30-like ferredoxin-like fold" evidence="9">
    <location>
        <begin position="4"/>
        <end position="54"/>
    </location>
</feature>
<dbReference type="NCBIfam" id="TIGR01308">
    <property type="entry name" value="rpmD_bact"/>
    <property type="match status" value="1"/>
</dbReference>
<keyword evidence="5 8" id="KW-0687">Ribonucleoprotein</keyword>
<evidence type="ECO:0000256" key="6">
    <source>
        <dbReference type="ARBA" id="ARBA00035281"/>
    </source>
</evidence>
<evidence type="ECO:0000313" key="11">
    <source>
        <dbReference type="Proteomes" id="UP000190831"/>
    </source>
</evidence>
<comment type="function">
    <text evidence="7">Component of the mitochondrial ribosome (mitoribosome), a dedicated translation machinery responsible for the synthesis of mitochondrial genome-encoded proteins, including at least some of the essential transmembrane subunits of the mitochondrial respiratory chain. The mitoribosomes are attached to the mitochondrial inner membrane and translation products are cotranslationally integrated into the membrane.</text>
</comment>
<evidence type="ECO:0000256" key="2">
    <source>
        <dbReference type="ARBA" id="ARBA00007594"/>
    </source>
</evidence>
<dbReference type="PANTHER" id="PTHR15892:SF2">
    <property type="entry name" value="LARGE RIBOSOMAL SUBUNIT PROTEIN UL30M"/>
    <property type="match status" value="1"/>
</dbReference>
<dbReference type="CDD" id="cd01658">
    <property type="entry name" value="Ribosomal_L30"/>
    <property type="match status" value="1"/>
</dbReference>
<dbReference type="Proteomes" id="UP000190831">
    <property type="component" value="Chromosome G"/>
</dbReference>
<dbReference type="AlphaFoldDB" id="A0A1G4MHG7"/>
<dbReference type="Gene3D" id="3.30.1390.20">
    <property type="entry name" value="Ribosomal protein L30, ferredoxin-like fold domain"/>
    <property type="match status" value="1"/>
</dbReference>
<keyword evidence="11" id="KW-1185">Reference proteome</keyword>
<dbReference type="GO" id="GO:0005739">
    <property type="term" value="C:mitochondrion"/>
    <property type="evidence" value="ECO:0007669"/>
    <property type="project" value="UniProtKB-SubCell"/>
</dbReference>
<dbReference type="PANTHER" id="PTHR15892">
    <property type="entry name" value="MITOCHONDRIAL RIBOSOMAL PROTEIN L30"/>
    <property type="match status" value="1"/>
</dbReference>
<evidence type="ECO:0000313" key="10">
    <source>
        <dbReference type="EMBL" id="SCW03281.1"/>
    </source>
</evidence>
<comment type="subcellular location">
    <subcellularLocation>
        <location evidence="1">Mitochondrion</location>
    </subcellularLocation>
</comment>
<dbReference type="STRING" id="4955.A0A1G4MHG7"/>
<dbReference type="Pfam" id="PF00327">
    <property type="entry name" value="Ribosomal_L30"/>
    <property type="match status" value="1"/>
</dbReference>
<evidence type="ECO:0000256" key="4">
    <source>
        <dbReference type="ARBA" id="ARBA00023128"/>
    </source>
</evidence>
<evidence type="ECO:0000259" key="9">
    <source>
        <dbReference type="Pfam" id="PF00327"/>
    </source>
</evidence>
<sequence>MAFYKVTLARSTIGLPVTTKNIISSLGLGKRGSVVYLRASPAVAGSIAKVKELVKVDITKEALSKEEQRQLRKSNPGFVVEKRV</sequence>
<gene>
    <name evidence="10" type="ORF">LAFE_0G06986G</name>
</gene>
<evidence type="ECO:0000256" key="3">
    <source>
        <dbReference type="ARBA" id="ARBA00022980"/>
    </source>
</evidence>
<dbReference type="GO" id="GO:0003735">
    <property type="term" value="F:structural constituent of ribosome"/>
    <property type="evidence" value="ECO:0007669"/>
    <property type="project" value="InterPro"/>
</dbReference>
<keyword evidence="3 8" id="KW-0689">Ribosomal protein</keyword>
<dbReference type="GO" id="GO:0006412">
    <property type="term" value="P:translation"/>
    <property type="evidence" value="ECO:0007669"/>
    <property type="project" value="InterPro"/>
</dbReference>
<evidence type="ECO:0000256" key="5">
    <source>
        <dbReference type="ARBA" id="ARBA00023274"/>
    </source>
</evidence>
<dbReference type="SUPFAM" id="SSF55129">
    <property type="entry name" value="Ribosomal protein L30p/L7e"/>
    <property type="match status" value="1"/>
</dbReference>
<dbReference type="OMA" id="FHPAEPQ"/>
<keyword evidence="4" id="KW-0496">Mitochondrion</keyword>
<dbReference type="InterPro" id="IPR036919">
    <property type="entry name" value="Ribo_uL30_ferredoxin-like_sf"/>
</dbReference>
<dbReference type="GO" id="GO:0015934">
    <property type="term" value="C:large ribosomal subunit"/>
    <property type="evidence" value="ECO:0007669"/>
    <property type="project" value="InterPro"/>
</dbReference>
<comment type="similarity">
    <text evidence="2 8">Belongs to the universal ribosomal protein uL30 family.</text>
</comment>
<organism evidence="10 11">
    <name type="scientific">Lachancea fermentati</name>
    <name type="common">Zygosaccharomyces fermentati</name>
    <dbReference type="NCBI Taxonomy" id="4955"/>
    <lineage>
        <taxon>Eukaryota</taxon>
        <taxon>Fungi</taxon>
        <taxon>Dikarya</taxon>
        <taxon>Ascomycota</taxon>
        <taxon>Saccharomycotina</taxon>
        <taxon>Saccharomycetes</taxon>
        <taxon>Saccharomycetales</taxon>
        <taxon>Saccharomycetaceae</taxon>
        <taxon>Lachancea</taxon>
    </lineage>
</organism>
<evidence type="ECO:0000256" key="7">
    <source>
        <dbReference type="ARBA" id="ARBA00037226"/>
    </source>
</evidence>